<protein>
    <recommendedName>
        <fullName evidence="2">DUF4283 domain-containing protein</fullName>
    </recommendedName>
</protein>
<dbReference type="PANTHER" id="PTHR31286">
    <property type="entry name" value="GLYCINE-RICH CELL WALL STRUCTURAL PROTEIN 1.8-LIKE"/>
    <property type="match status" value="1"/>
</dbReference>
<dbReference type="Pfam" id="PF14111">
    <property type="entry name" value="DUF4283"/>
    <property type="match status" value="1"/>
</dbReference>
<comment type="caution">
    <text evidence="3">The sequence shown here is derived from an EMBL/GenBank/DDBJ whole genome shotgun (WGS) entry which is preliminary data.</text>
</comment>
<feature type="domain" description="DUF4283" evidence="2">
    <location>
        <begin position="132"/>
        <end position="212"/>
    </location>
</feature>
<evidence type="ECO:0000259" key="2">
    <source>
        <dbReference type="Pfam" id="PF14111"/>
    </source>
</evidence>
<dbReference type="Proteomes" id="UP000265520">
    <property type="component" value="Unassembled WGS sequence"/>
</dbReference>
<dbReference type="InterPro" id="IPR025558">
    <property type="entry name" value="DUF4283"/>
</dbReference>
<proteinExistence type="predicted"/>
<sequence length="248" mass="28030">MSNNALLGFTKENEANTDEEEDLQDRSNKRIKEGNHCFSHSSTTPLVYDGIVDVDGGNGERKSYKESITGEETVNKETTAELHGRTQNDMEDDEFSDEEDEGIKIEKAVYGGYACPSIVLSKKEEARIQKPWKNGLIVQLLGRKIGFKALESRLKQLWVRQGVISLVDLGYDYYLVTFTNKEDHTAALIGGPWLIYDHYLAVREWSPNFNPAVESVKTIAVWVRFFGLPIEYYDAKVLHAIGDCIGRS</sequence>
<evidence type="ECO:0000313" key="3">
    <source>
        <dbReference type="EMBL" id="MCI08948.1"/>
    </source>
</evidence>
<dbReference type="InterPro" id="IPR040256">
    <property type="entry name" value="At4g02000-like"/>
</dbReference>
<dbReference type="AlphaFoldDB" id="A0A392PA44"/>
<evidence type="ECO:0000256" key="1">
    <source>
        <dbReference type="SAM" id="MobiDB-lite"/>
    </source>
</evidence>
<dbReference type="PANTHER" id="PTHR31286:SF99">
    <property type="entry name" value="DUF4283 DOMAIN-CONTAINING PROTEIN"/>
    <property type="match status" value="1"/>
</dbReference>
<keyword evidence="4" id="KW-1185">Reference proteome</keyword>
<feature type="region of interest" description="Disordered" evidence="1">
    <location>
        <begin position="1"/>
        <end position="37"/>
    </location>
</feature>
<organism evidence="3 4">
    <name type="scientific">Trifolium medium</name>
    <dbReference type="NCBI Taxonomy" id="97028"/>
    <lineage>
        <taxon>Eukaryota</taxon>
        <taxon>Viridiplantae</taxon>
        <taxon>Streptophyta</taxon>
        <taxon>Embryophyta</taxon>
        <taxon>Tracheophyta</taxon>
        <taxon>Spermatophyta</taxon>
        <taxon>Magnoliopsida</taxon>
        <taxon>eudicotyledons</taxon>
        <taxon>Gunneridae</taxon>
        <taxon>Pentapetalae</taxon>
        <taxon>rosids</taxon>
        <taxon>fabids</taxon>
        <taxon>Fabales</taxon>
        <taxon>Fabaceae</taxon>
        <taxon>Papilionoideae</taxon>
        <taxon>50 kb inversion clade</taxon>
        <taxon>NPAAA clade</taxon>
        <taxon>Hologalegina</taxon>
        <taxon>IRL clade</taxon>
        <taxon>Trifolieae</taxon>
        <taxon>Trifolium</taxon>
    </lineage>
</organism>
<feature type="non-terminal residue" evidence="3">
    <location>
        <position position="248"/>
    </location>
</feature>
<feature type="compositionally biased region" description="Basic and acidic residues" evidence="1">
    <location>
        <begin position="73"/>
        <end position="88"/>
    </location>
</feature>
<feature type="compositionally biased region" description="Basic and acidic residues" evidence="1">
    <location>
        <begin position="24"/>
        <end position="35"/>
    </location>
</feature>
<feature type="region of interest" description="Disordered" evidence="1">
    <location>
        <begin position="61"/>
        <end position="96"/>
    </location>
</feature>
<accession>A0A392PA44</accession>
<dbReference type="EMBL" id="LXQA010070871">
    <property type="protein sequence ID" value="MCI08948.1"/>
    <property type="molecule type" value="Genomic_DNA"/>
</dbReference>
<evidence type="ECO:0000313" key="4">
    <source>
        <dbReference type="Proteomes" id="UP000265520"/>
    </source>
</evidence>
<name>A0A392PA44_9FABA</name>
<reference evidence="3 4" key="1">
    <citation type="journal article" date="2018" name="Front. Plant Sci.">
        <title>Red Clover (Trifolium pratense) and Zigzag Clover (T. medium) - A Picture of Genomic Similarities and Differences.</title>
        <authorList>
            <person name="Dluhosova J."/>
            <person name="Istvanek J."/>
            <person name="Nedelnik J."/>
            <person name="Repkova J."/>
        </authorList>
    </citation>
    <scope>NUCLEOTIDE SEQUENCE [LARGE SCALE GENOMIC DNA]</scope>
    <source>
        <strain evidence="4">cv. 10/8</strain>
        <tissue evidence="3">Leaf</tissue>
    </source>
</reference>